<dbReference type="EMBL" id="CADCTQ010000041">
    <property type="protein sequence ID" value="CAA9221385.1"/>
    <property type="molecule type" value="Genomic_DNA"/>
</dbReference>
<protein>
    <recommendedName>
        <fullName evidence="1">N-acetyltransferase domain-containing protein</fullName>
    </recommendedName>
</protein>
<gene>
    <name evidence="2" type="ORF">AVDCRST_MAG56-464</name>
</gene>
<dbReference type="PROSITE" id="PS51186">
    <property type="entry name" value="GNAT"/>
    <property type="match status" value="1"/>
</dbReference>
<dbReference type="InterPro" id="IPR000182">
    <property type="entry name" value="GNAT_dom"/>
</dbReference>
<name>A0A6J4HG97_9SPHI</name>
<dbReference type="InterPro" id="IPR016181">
    <property type="entry name" value="Acyl_CoA_acyltransferase"/>
</dbReference>
<reference evidence="2" key="1">
    <citation type="submission" date="2020-02" db="EMBL/GenBank/DDBJ databases">
        <authorList>
            <person name="Meier V. D."/>
        </authorList>
    </citation>
    <scope>NUCLEOTIDE SEQUENCE</scope>
    <source>
        <strain evidence="2">AVDCRST_MAG56</strain>
    </source>
</reference>
<evidence type="ECO:0000313" key="2">
    <source>
        <dbReference type="EMBL" id="CAA9221385.1"/>
    </source>
</evidence>
<evidence type="ECO:0000259" key="1">
    <source>
        <dbReference type="PROSITE" id="PS51186"/>
    </source>
</evidence>
<accession>A0A6J4HG97</accession>
<feature type="domain" description="N-acetyltransferase" evidence="1">
    <location>
        <begin position="1"/>
        <end position="123"/>
    </location>
</feature>
<dbReference type="SUPFAM" id="SSF55729">
    <property type="entry name" value="Acyl-CoA N-acyltransferases (Nat)"/>
    <property type="match status" value="1"/>
</dbReference>
<sequence>MILLRLTPSMYLRGTERRRYKRNEVRVAILEGSIAGYVTFNHSFYQKPFIQYLNVKAPYRKQGVGQALIESVEGRCGNEKLFTSTESNNLPMLRMLEKRKFKVVGIIEQLQETAEIVYCKEITGAH</sequence>
<dbReference type="CDD" id="cd04301">
    <property type="entry name" value="NAT_SF"/>
    <property type="match status" value="1"/>
</dbReference>
<dbReference type="Gene3D" id="3.40.630.30">
    <property type="match status" value="1"/>
</dbReference>
<dbReference type="AlphaFoldDB" id="A0A6J4HG97"/>
<dbReference type="Pfam" id="PF00583">
    <property type="entry name" value="Acetyltransf_1"/>
    <property type="match status" value="1"/>
</dbReference>
<dbReference type="GO" id="GO:0016747">
    <property type="term" value="F:acyltransferase activity, transferring groups other than amino-acyl groups"/>
    <property type="evidence" value="ECO:0007669"/>
    <property type="project" value="InterPro"/>
</dbReference>
<organism evidence="2">
    <name type="scientific">uncultured Cytophagales bacterium</name>
    <dbReference type="NCBI Taxonomy" id="158755"/>
    <lineage>
        <taxon>Bacteria</taxon>
        <taxon>Pseudomonadati</taxon>
        <taxon>Bacteroidota</taxon>
        <taxon>Sphingobacteriia</taxon>
        <taxon>Sphingobacteriales</taxon>
        <taxon>environmental samples</taxon>
    </lineage>
</organism>
<proteinExistence type="predicted"/>